<dbReference type="RefSeq" id="WP_142453390.1">
    <property type="nucleotide sequence ID" value="NZ_FXTP01000002.1"/>
</dbReference>
<reference evidence="1 2" key="1">
    <citation type="submission" date="2017-05" db="EMBL/GenBank/DDBJ databases">
        <authorList>
            <person name="Varghese N."/>
            <person name="Submissions S."/>
        </authorList>
    </citation>
    <scope>NUCLEOTIDE SEQUENCE [LARGE SCALE GENOMIC DNA]</scope>
    <source>
        <strain evidence="1 2">DSM 21985</strain>
    </source>
</reference>
<dbReference type="AlphaFoldDB" id="A0A521BMA0"/>
<protein>
    <submittedName>
        <fullName evidence="1">Uncharacterized protein</fullName>
    </submittedName>
</protein>
<proteinExistence type="predicted"/>
<gene>
    <name evidence="1" type="ORF">SAMN06265219_102397</name>
</gene>
<evidence type="ECO:0000313" key="1">
    <source>
        <dbReference type="EMBL" id="SMO48287.1"/>
    </source>
</evidence>
<dbReference type="Proteomes" id="UP000317557">
    <property type="component" value="Unassembled WGS sequence"/>
</dbReference>
<sequence>MLRKYLPIIGLIAKKHIVHQMTLKAYLHKNLDEIKNYEQHGFSWGKYERDELLEIEDFRQLLTSLGPNRKLNRDDVISAFRDQDLYRGFVLTMMWGGINATRPSVKGDTTTTHFYKALSVGKVEITKIIEGVRKDILSNRLGEAYHAMASSERHIPGVGESYFTKLFYFLGEAENVSPLPLIFDKWTKLIHANLLVEEDGIEELRTFYSDSVIKKKFLADKVGLAYTRSNLREEAYIDYVNRMNQLASDLNIHTGKLEGYLFGFPLRGELSKTEANPRVWVHNHLKKSLL</sequence>
<accession>A0A521BMA0</accession>
<dbReference type="OrthoDB" id="1525066at2"/>
<keyword evidence="2" id="KW-1185">Reference proteome</keyword>
<organism evidence="1 2">
    <name type="scientific">Gracilimonas mengyeensis</name>
    <dbReference type="NCBI Taxonomy" id="1302730"/>
    <lineage>
        <taxon>Bacteria</taxon>
        <taxon>Pseudomonadati</taxon>
        <taxon>Balneolota</taxon>
        <taxon>Balneolia</taxon>
        <taxon>Balneolales</taxon>
        <taxon>Balneolaceae</taxon>
        <taxon>Gracilimonas</taxon>
    </lineage>
</organism>
<evidence type="ECO:0000313" key="2">
    <source>
        <dbReference type="Proteomes" id="UP000317557"/>
    </source>
</evidence>
<dbReference type="EMBL" id="FXTP01000002">
    <property type="protein sequence ID" value="SMO48287.1"/>
    <property type="molecule type" value="Genomic_DNA"/>
</dbReference>
<name>A0A521BMA0_9BACT</name>
<dbReference type="Pfam" id="PF21790">
    <property type="entry name" value="OGG"/>
    <property type="match status" value="1"/>
</dbReference>
<dbReference type="InterPro" id="IPR048868">
    <property type="entry name" value="OGG-like_put"/>
</dbReference>